<comment type="caution">
    <text evidence="1">The sequence shown here is derived from an EMBL/GenBank/DDBJ whole genome shotgun (WGS) entry which is preliminary data.</text>
</comment>
<dbReference type="RefSeq" id="WP_344650968.1">
    <property type="nucleotide sequence ID" value="NZ_BAAAGX010000017.1"/>
</dbReference>
<dbReference type="Proteomes" id="UP001500967">
    <property type="component" value="Unassembled WGS sequence"/>
</dbReference>
<organism evidence="1 2">
    <name type="scientific">Cryptosporangium japonicum</name>
    <dbReference type="NCBI Taxonomy" id="80872"/>
    <lineage>
        <taxon>Bacteria</taxon>
        <taxon>Bacillati</taxon>
        <taxon>Actinomycetota</taxon>
        <taxon>Actinomycetes</taxon>
        <taxon>Cryptosporangiales</taxon>
        <taxon>Cryptosporangiaceae</taxon>
        <taxon>Cryptosporangium</taxon>
    </lineage>
</organism>
<evidence type="ECO:0000313" key="1">
    <source>
        <dbReference type="EMBL" id="GAA0255754.1"/>
    </source>
</evidence>
<dbReference type="SUPFAM" id="SSF57938">
    <property type="entry name" value="DnaJ/Hsp40 cysteine-rich domain"/>
    <property type="match status" value="1"/>
</dbReference>
<reference evidence="1 2" key="1">
    <citation type="journal article" date="2019" name="Int. J. Syst. Evol. Microbiol.">
        <title>The Global Catalogue of Microorganisms (GCM) 10K type strain sequencing project: providing services to taxonomists for standard genome sequencing and annotation.</title>
        <authorList>
            <consortium name="The Broad Institute Genomics Platform"/>
            <consortium name="The Broad Institute Genome Sequencing Center for Infectious Disease"/>
            <person name="Wu L."/>
            <person name="Ma J."/>
        </authorList>
    </citation>
    <scope>NUCLEOTIDE SEQUENCE [LARGE SCALE GENOMIC DNA]</scope>
    <source>
        <strain evidence="1 2">JCM 10425</strain>
    </source>
</reference>
<gene>
    <name evidence="1" type="ORF">GCM10009539_46220</name>
</gene>
<proteinExistence type="predicted"/>
<dbReference type="EMBL" id="BAAAGX010000017">
    <property type="protein sequence ID" value="GAA0255754.1"/>
    <property type="molecule type" value="Genomic_DNA"/>
</dbReference>
<evidence type="ECO:0008006" key="3">
    <source>
        <dbReference type="Google" id="ProtNLM"/>
    </source>
</evidence>
<sequence>MPGTALTLLALILTAALALAGYRRSLRTHPYGLCRTCGGGGMTHGVIFTSAWRPCRACGGTGRRLRLGARSR</sequence>
<accession>A0ABN0UMR6</accession>
<name>A0ABN0UMR6_9ACTN</name>
<protein>
    <recommendedName>
        <fullName evidence="3">Molecular chaperone DnaJ</fullName>
    </recommendedName>
</protein>
<evidence type="ECO:0000313" key="2">
    <source>
        <dbReference type="Proteomes" id="UP001500967"/>
    </source>
</evidence>
<dbReference type="InterPro" id="IPR036410">
    <property type="entry name" value="HSP_DnaJ_Cys-rich_dom_sf"/>
</dbReference>
<keyword evidence="2" id="KW-1185">Reference proteome</keyword>